<feature type="transmembrane region" description="Helical" evidence="12">
    <location>
        <begin position="371"/>
        <end position="396"/>
    </location>
</feature>
<dbReference type="PANTHER" id="PTHR43867:SF5">
    <property type="entry name" value="GLUCANS BIOSYNTHESIS GLUCOSYLTRANSFERASE H"/>
    <property type="match status" value="1"/>
</dbReference>
<feature type="domain" description="Glycosyltransferase 2-like" evidence="13">
    <location>
        <begin position="200"/>
        <end position="394"/>
    </location>
</feature>
<dbReference type="Pfam" id="PF13632">
    <property type="entry name" value="Glyco_trans_2_3"/>
    <property type="match status" value="1"/>
</dbReference>
<evidence type="ECO:0000256" key="1">
    <source>
        <dbReference type="ARBA" id="ARBA00004429"/>
    </source>
</evidence>
<proteinExistence type="inferred from homology"/>
<feature type="transmembrane region" description="Helical" evidence="12">
    <location>
        <begin position="408"/>
        <end position="432"/>
    </location>
</feature>
<reference evidence="14 15" key="1">
    <citation type="submission" date="2016-03" db="EMBL/GenBank/DDBJ databases">
        <title>Genome sequence of Nesiotobacter sp. nov., a moderately halophilic alphaproteobacterium isolated from the Yellow Sea, China.</title>
        <authorList>
            <person name="Zhang G."/>
            <person name="Zhang R."/>
        </authorList>
    </citation>
    <scope>NUCLEOTIDE SEQUENCE [LARGE SCALE GENOMIC DNA]</scope>
    <source>
        <strain evidence="14 15">WB1-6</strain>
    </source>
</reference>
<gene>
    <name evidence="14" type="ORF">A3843_07710</name>
</gene>
<dbReference type="SUPFAM" id="SSF53448">
    <property type="entry name" value="Nucleotide-diphospho-sugar transferases"/>
    <property type="match status" value="1"/>
</dbReference>
<evidence type="ECO:0000259" key="13">
    <source>
        <dbReference type="Pfam" id="PF13632"/>
    </source>
</evidence>
<comment type="caution">
    <text evidence="14">The sequence shown here is derived from an EMBL/GenBank/DDBJ whole genome shotgun (WGS) entry which is preliminary data.</text>
</comment>
<keyword evidence="15" id="KW-1185">Reference proteome</keyword>
<sequence>MTVQAHRPPSITCRRVIFGLLVLFSLAVMASLMAFVLAPGGFNGVKLALLTCFLITLPWLVVGFWHAVIGFGIMVFARDPAGLTCPIDPAGASQGIPERATALLSCIRNENVQEVERKLDAMVSGLVTRSVEEGFALYVLSDTSDDRIAEEEAEIFEAMRQRWHGRISVVYRRRTVNTGYKAGNIADFCARWGHLHRYAITLDADSYLAPETLVALVQRMEANPQVGILQTLAVGLPSKALFARVFQWGMRLGMRSYTLAAAWWQGDCGPYWGHNAILRLEPFRTQCMLDPLPGRGPLAGAILSHDQIEAVLMRRAGFEVRVWPVEDGSYEENPPNLIEYVRRDLRWCHGNLQYVKLLTLKGLKLVSRIQLLMAILMYVSSIAWMAFIAITVYASLAAPPETLQFDSGLGMVMFAVVMTMVFAPKASSLCYVMMSTNRRKGFGGGARVAISAICEVVFTMLLAPLMAITHTLFVIMLFAGARVGWQRQERLPKGVGWAMAMRKFWPQFGLGCLGIWWASQFPLAMQWLFLPIVTGPALVLPLTVFSSMPSLGAIADRYGFWRLPEEREKPAEFRLLENGGLAAEDLQQSGPAVLPR</sequence>
<keyword evidence="11 12" id="KW-0472">Membrane</keyword>
<evidence type="ECO:0000256" key="10">
    <source>
        <dbReference type="ARBA" id="ARBA00022989"/>
    </source>
</evidence>
<dbReference type="Gene3D" id="3.90.550.10">
    <property type="entry name" value="Spore Coat Polysaccharide Biosynthesis Protein SpsA, Chain A"/>
    <property type="match status" value="1"/>
</dbReference>
<protein>
    <recommendedName>
        <fullName evidence="4">Glucans biosynthesis glucosyltransferase H</fullName>
    </recommendedName>
</protein>
<evidence type="ECO:0000256" key="7">
    <source>
        <dbReference type="ARBA" id="ARBA00022676"/>
    </source>
</evidence>
<name>A0A1U7JHQ9_9HYPH</name>
<dbReference type="AlphaFoldDB" id="A0A1U7JHQ9"/>
<dbReference type="PANTHER" id="PTHR43867">
    <property type="entry name" value="CELLULOSE SYNTHASE CATALYTIC SUBUNIT A [UDP-FORMING]"/>
    <property type="match status" value="1"/>
</dbReference>
<dbReference type="EMBL" id="LVVZ01000014">
    <property type="protein sequence ID" value="OKL44286.1"/>
    <property type="molecule type" value="Genomic_DNA"/>
</dbReference>
<evidence type="ECO:0000256" key="6">
    <source>
        <dbReference type="ARBA" id="ARBA00022519"/>
    </source>
</evidence>
<evidence type="ECO:0000256" key="11">
    <source>
        <dbReference type="ARBA" id="ARBA00023136"/>
    </source>
</evidence>
<dbReference type="InterPro" id="IPR001173">
    <property type="entry name" value="Glyco_trans_2-like"/>
</dbReference>
<evidence type="ECO:0000313" key="15">
    <source>
        <dbReference type="Proteomes" id="UP000185783"/>
    </source>
</evidence>
<feature type="transmembrane region" description="Helical" evidence="12">
    <location>
        <begin position="16"/>
        <end position="42"/>
    </location>
</feature>
<dbReference type="InterPro" id="IPR050321">
    <property type="entry name" value="Glycosyltr_2/OpgH_subfam"/>
</dbReference>
<dbReference type="STRING" id="197461.A3843_07710"/>
<comment type="similarity">
    <text evidence="3">Belongs to the glycosyltransferase 2 family. OpgH subfamily.</text>
</comment>
<evidence type="ECO:0000256" key="9">
    <source>
        <dbReference type="ARBA" id="ARBA00022692"/>
    </source>
</evidence>
<evidence type="ECO:0000256" key="8">
    <source>
        <dbReference type="ARBA" id="ARBA00022679"/>
    </source>
</evidence>
<evidence type="ECO:0000256" key="5">
    <source>
        <dbReference type="ARBA" id="ARBA00022475"/>
    </source>
</evidence>
<comment type="pathway">
    <text evidence="2">Glycan metabolism; osmoregulated periplasmic glucan (OPG) biosynthesis.</text>
</comment>
<dbReference type="GO" id="GO:0016758">
    <property type="term" value="F:hexosyltransferase activity"/>
    <property type="evidence" value="ECO:0007669"/>
    <property type="project" value="TreeGrafter"/>
</dbReference>
<dbReference type="InterPro" id="IPR029044">
    <property type="entry name" value="Nucleotide-diphossugar_trans"/>
</dbReference>
<organism evidence="14 15">
    <name type="scientific">Pseudovibrio exalbescens</name>
    <dbReference type="NCBI Taxonomy" id="197461"/>
    <lineage>
        <taxon>Bacteria</taxon>
        <taxon>Pseudomonadati</taxon>
        <taxon>Pseudomonadota</taxon>
        <taxon>Alphaproteobacteria</taxon>
        <taxon>Hyphomicrobiales</taxon>
        <taxon>Stappiaceae</taxon>
        <taxon>Pseudovibrio</taxon>
    </lineage>
</organism>
<evidence type="ECO:0000256" key="12">
    <source>
        <dbReference type="SAM" id="Phobius"/>
    </source>
</evidence>
<comment type="subcellular location">
    <subcellularLocation>
        <location evidence="1">Cell inner membrane</location>
        <topology evidence="1">Multi-pass membrane protein</topology>
    </subcellularLocation>
</comment>
<evidence type="ECO:0000313" key="14">
    <source>
        <dbReference type="EMBL" id="OKL44286.1"/>
    </source>
</evidence>
<dbReference type="NCBIfam" id="NF003958">
    <property type="entry name" value="PRK05454.2-1"/>
    <property type="match status" value="1"/>
</dbReference>
<keyword evidence="10 12" id="KW-1133">Transmembrane helix</keyword>
<dbReference type="NCBIfam" id="NF003962">
    <property type="entry name" value="PRK05454.2-5"/>
    <property type="match status" value="1"/>
</dbReference>
<keyword evidence="8" id="KW-0808">Transferase</keyword>
<evidence type="ECO:0000256" key="4">
    <source>
        <dbReference type="ARBA" id="ARBA00020585"/>
    </source>
</evidence>
<dbReference type="GO" id="GO:0005886">
    <property type="term" value="C:plasma membrane"/>
    <property type="evidence" value="ECO:0007669"/>
    <property type="project" value="UniProtKB-SubCell"/>
</dbReference>
<keyword evidence="6" id="KW-0997">Cell inner membrane</keyword>
<dbReference type="Proteomes" id="UP000185783">
    <property type="component" value="Unassembled WGS sequence"/>
</dbReference>
<evidence type="ECO:0000256" key="3">
    <source>
        <dbReference type="ARBA" id="ARBA00009337"/>
    </source>
</evidence>
<evidence type="ECO:0000256" key="2">
    <source>
        <dbReference type="ARBA" id="ARBA00005001"/>
    </source>
</evidence>
<keyword evidence="5" id="KW-1003">Cell membrane</keyword>
<keyword evidence="7" id="KW-0328">Glycosyltransferase</keyword>
<accession>A0A1U7JHQ9</accession>
<keyword evidence="9 12" id="KW-0812">Transmembrane</keyword>
<feature type="transmembrane region" description="Helical" evidence="12">
    <location>
        <begin position="524"/>
        <end position="545"/>
    </location>
</feature>
<feature type="transmembrane region" description="Helical" evidence="12">
    <location>
        <begin position="48"/>
        <end position="77"/>
    </location>
</feature>